<keyword evidence="2" id="KW-1185">Reference proteome</keyword>
<reference evidence="1 2" key="1">
    <citation type="journal article" date="2004" name="Int. J. Syst. Evol. Microbiol.">
        <title>Kaistella koreensis gen. nov., sp. nov., a novel member of the Chryseobacterium-Bergeyella-Riemerella branch.</title>
        <authorList>
            <person name="Kim M.K."/>
            <person name="Im W.T."/>
            <person name="Shin Y.K."/>
            <person name="Lim J.H."/>
            <person name="Kim S.H."/>
            <person name="Lee B.C."/>
            <person name="Park M.Y."/>
            <person name="Lee K.Y."/>
            <person name="Lee S.T."/>
        </authorList>
    </citation>
    <scope>NUCLEOTIDE SEQUENCE [LARGE SCALE GENOMIC DNA]</scope>
    <source>
        <strain evidence="1 2">CCUG 49689</strain>
    </source>
</reference>
<dbReference type="PATRIC" id="fig|1304281.5.peg.3"/>
<dbReference type="AlphaFoldDB" id="A0A0J7J3C7"/>
<protein>
    <submittedName>
        <fullName evidence="1">Uncharacterized protein</fullName>
    </submittedName>
</protein>
<gene>
    <name evidence="1" type="ORF">ACM44_00010</name>
</gene>
<accession>A0A0J7J3C7</accession>
<name>A0A0J7J3C7_9FLAO</name>
<proteinExistence type="predicted"/>
<comment type="caution">
    <text evidence="1">The sequence shown here is derived from an EMBL/GenBank/DDBJ whole genome shotgun (WGS) entry which is preliminary data.</text>
</comment>
<dbReference type="EMBL" id="LFNG01000001">
    <property type="protein sequence ID" value="KMQ72534.1"/>
    <property type="molecule type" value="Genomic_DNA"/>
</dbReference>
<organism evidence="1 2">
    <name type="scientific">Chryseobacterium koreense CCUG 49689</name>
    <dbReference type="NCBI Taxonomy" id="1304281"/>
    <lineage>
        <taxon>Bacteria</taxon>
        <taxon>Pseudomonadati</taxon>
        <taxon>Bacteroidota</taxon>
        <taxon>Flavobacteriia</taxon>
        <taxon>Flavobacteriales</taxon>
        <taxon>Weeksellaceae</taxon>
        <taxon>Chryseobacterium group</taxon>
        <taxon>Chryseobacterium</taxon>
    </lineage>
</organism>
<dbReference type="Proteomes" id="UP000035900">
    <property type="component" value="Unassembled WGS sequence"/>
</dbReference>
<sequence>MKGPQKQYTDEMKRKFGYMATWLPGVPLKMGDIGVIRDNAFTRIAGLEDFNIGFDIREDETPEDLEYSSKGSVSVTTKLSGTITPPGSSLGNLDAGFIVEFSGANSILFKANKTKTNLIKNTIKLGDEVIKLYKEGKWNKKWVVITELVEAETATILISNTENAKIELKANANITLTKLDIADASLDLGYTHYKGLDTKVIAQSGLTPLFKVKGIHTNIFVPPVFKEKGITAFDFVTPATAADEFKDDLFFDYVSSDDWE</sequence>
<evidence type="ECO:0000313" key="1">
    <source>
        <dbReference type="EMBL" id="KMQ72534.1"/>
    </source>
</evidence>
<evidence type="ECO:0000313" key="2">
    <source>
        <dbReference type="Proteomes" id="UP000035900"/>
    </source>
</evidence>